<dbReference type="PANTHER" id="PTHR32278">
    <property type="entry name" value="F-BOX DOMAIN-CONTAINING PROTEIN"/>
    <property type="match status" value="1"/>
</dbReference>
<evidence type="ECO:0000313" key="3">
    <source>
        <dbReference type="Proteomes" id="UP001558713"/>
    </source>
</evidence>
<dbReference type="Gene3D" id="1.20.1280.50">
    <property type="match status" value="1"/>
</dbReference>
<dbReference type="InterPro" id="IPR025886">
    <property type="entry name" value="PP2-like"/>
</dbReference>
<dbReference type="Proteomes" id="UP001558713">
    <property type="component" value="Unassembled WGS sequence"/>
</dbReference>
<protein>
    <submittedName>
        <fullName evidence="2">F-box protein PP2-B10</fullName>
    </submittedName>
</protein>
<reference evidence="2 3" key="1">
    <citation type="submission" date="2024-04" db="EMBL/GenBank/DDBJ databases">
        <title>Genome assembly C_amara_ONT_v2.</title>
        <authorList>
            <person name="Yant L."/>
            <person name="Moore C."/>
            <person name="Slenker M."/>
        </authorList>
    </citation>
    <scope>NUCLEOTIDE SEQUENCE [LARGE SCALE GENOMIC DNA]</scope>
    <source>
        <tissue evidence="2">Leaf</tissue>
    </source>
</reference>
<proteinExistence type="predicted"/>
<dbReference type="FunFam" id="1.20.1280.50:FF:000112">
    <property type="entry name" value="F-box protein PP2-B1"/>
    <property type="match status" value="1"/>
</dbReference>
<comment type="caution">
    <text evidence="2">The sequence shown here is derived from an EMBL/GenBank/DDBJ whole genome shotgun (WGS) entry which is preliminary data.</text>
</comment>
<gene>
    <name evidence="2" type="ORF">V5N11_010181</name>
</gene>
<dbReference type="Pfam" id="PF14299">
    <property type="entry name" value="PP2"/>
    <property type="match status" value="1"/>
</dbReference>
<keyword evidence="3" id="KW-1185">Reference proteome</keyword>
<dbReference type="SMART" id="SM00256">
    <property type="entry name" value="FBOX"/>
    <property type="match status" value="1"/>
</dbReference>
<sequence length="291" mass="33803">MTKTFFAIKCRFRKFVERLKKTLRLSASDQSHKSSPFDSLPEVCISIIISSTSPRDACVVASVSRTFESAVKSSIVWEKFIPPEYPSLVPRWQYYSSKKELYFALCNDSVLIDDDNMSLWIEKASGKRCIMLSAMSLTIMHGDSLNWDWIPYHEARFESVLKLLKVRWFEICGRMNTHVLSPRARYSVYIVFKITDQYDGFADAPIEVVVRVVGQESSRRSIYFDEIIRRGWERMGREDVWMEIELGEFFNKGGLVNSDEVEMSVLETTRHISKRGLIIQGIEFRPTKSTR</sequence>
<dbReference type="SUPFAM" id="SSF81383">
    <property type="entry name" value="F-box domain"/>
    <property type="match status" value="1"/>
</dbReference>
<dbReference type="PROSITE" id="PS50181">
    <property type="entry name" value="FBOX"/>
    <property type="match status" value="1"/>
</dbReference>
<dbReference type="PANTHER" id="PTHR32278:SF119">
    <property type="entry name" value="F-BOX PROTEIN PP2-B10-RELATED"/>
    <property type="match status" value="1"/>
</dbReference>
<dbReference type="InterPro" id="IPR036047">
    <property type="entry name" value="F-box-like_dom_sf"/>
</dbReference>
<feature type="domain" description="F-box" evidence="1">
    <location>
        <begin position="34"/>
        <end position="80"/>
    </location>
</feature>
<dbReference type="Pfam" id="PF00646">
    <property type="entry name" value="F-box"/>
    <property type="match status" value="1"/>
</dbReference>
<evidence type="ECO:0000313" key="2">
    <source>
        <dbReference type="EMBL" id="KAL1221109.1"/>
    </source>
</evidence>
<dbReference type="AlphaFoldDB" id="A0ABD1BVM2"/>
<evidence type="ECO:0000259" key="1">
    <source>
        <dbReference type="PROSITE" id="PS50181"/>
    </source>
</evidence>
<dbReference type="EMBL" id="JBANAX010000137">
    <property type="protein sequence ID" value="KAL1221109.1"/>
    <property type="molecule type" value="Genomic_DNA"/>
</dbReference>
<name>A0ABD1BVM2_CARAN</name>
<organism evidence="2 3">
    <name type="scientific">Cardamine amara subsp. amara</name>
    <dbReference type="NCBI Taxonomy" id="228776"/>
    <lineage>
        <taxon>Eukaryota</taxon>
        <taxon>Viridiplantae</taxon>
        <taxon>Streptophyta</taxon>
        <taxon>Embryophyta</taxon>
        <taxon>Tracheophyta</taxon>
        <taxon>Spermatophyta</taxon>
        <taxon>Magnoliopsida</taxon>
        <taxon>eudicotyledons</taxon>
        <taxon>Gunneridae</taxon>
        <taxon>Pentapetalae</taxon>
        <taxon>rosids</taxon>
        <taxon>malvids</taxon>
        <taxon>Brassicales</taxon>
        <taxon>Brassicaceae</taxon>
        <taxon>Cardamineae</taxon>
        <taxon>Cardamine</taxon>
    </lineage>
</organism>
<dbReference type="InterPro" id="IPR001810">
    <property type="entry name" value="F-box_dom"/>
</dbReference>
<accession>A0ABD1BVM2</accession>